<dbReference type="InterPro" id="IPR004843">
    <property type="entry name" value="Calcineurin-like_PHP"/>
</dbReference>
<evidence type="ECO:0000256" key="2">
    <source>
        <dbReference type="ARBA" id="ARBA00022801"/>
    </source>
</evidence>
<gene>
    <name evidence="6" type="ORF">GCM10022393_40100</name>
</gene>
<dbReference type="Pfam" id="PF00149">
    <property type="entry name" value="Metallophos"/>
    <property type="match status" value="1"/>
</dbReference>
<dbReference type="Gene3D" id="3.60.21.10">
    <property type="match status" value="1"/>
</dbReference>
<feature type="domain" description="Calcineurin-like phosphoesterase" evidence="5">
    <location>
        <begin position="3"/>
        <end position="181"/>
    </location>
</feature>
<comment type="similarity">
    <text evidence="4">Belongs to the cyclic nucleotide phosphodiesterase class-III family.</text>
</comment>
<sequence length="239" mass="27890">MYKIAQITDLHLDESYPFENKSVARKRLDIILKDIECRDISQVVCTGDIGENEGIEYFFKRLNKRKLSITLGNHDKFSILSKYYFNGINSSSKKIYRADSRKFYKYIYLDSSKGIIDDKQLLWLEKELKVSKTMIIFIHHPIIGLNLKVDAIGKLINQDKVINILTSSSNKITIYCGHYHMESHKIYKNITQFITPAVSFQIEKNIDTIEINSKKFGYRIIKLYKHAMSSEVIIFKDAN</sequence>
<dbReference type="SUPFAM" id="SSF56300">
    <property type="entry name" value="Metallo-dependent phosphatases"/>
    <property type="match status" value="1"/>
</dbReference>
<evidence type="ECO:0000313" key="6">
    <source>
        <dbReference type="EMBL" id="GAA3521657.1"/>
    </source>
</evidence>
<comment type="caution">
    <text evidence="6">The sequence shown here is derived from an EMBL/GenBank/DDBJ whole genome shotgun (WGS) entry which is preliminary data.</text>
</comment>
<dbReference type="InterPro" id="IPR029052">
    <property type="entry name" value="Metallo-depent_PP-like"/>
</dbReference>
<accession>A0ABP6UW54</accession>
<organism evidence="6 7">
    <name type="scientific">Aquimarina addita</name>
    <dbReference type="NCBI Taxonomy" id="870485"/>
    <lineage>
        <taxon>Bacteria</taxon>
        <taxon>Pseudomonadati</taxon>
        <taxon>Bacteroidota</taxon>
        <taxon>Flavobacteriia</taxon>
        <taxon>Flavobacteriales</taxon>
        <taxon>Flavobacteriaceae</taxon>
        <taxon>Aquimarina</taxon>
    </lineage>
</organism>
<protein>
    <recommendedName>
        <fullName evidence="5">Calcineurin-like phosphoesterase domain-containing protein</fullName>
    </recommendedName>
</protein>
<name>A0ABP6UW54_9FLAO</name>
<dbReference type="Proteomes" id="UP001500459">
    <property type="component" value="Unassembled WGS sequence"/>
</dbReference>
<evidence type="ECO:0000259" key="5">
    <source>
        <dbReference type="Pfam" id="PF00149"/>
    </source>
</evidence>
<evidence type="ECO:0000256" key="4">
    <source>
        <dbReference type="ARBA" id="ARBA00025742"/>
    </source>
</evidence>
<keyword evidence="7" id="KW-1185">Reference proteome</keyword>
<proteinExistence type="inferred from homology"/>
<dbReference type="PANTHER" id="PTHR42988:SF2">
    <property type="entry name" value="CYCLIC NUCLEOTIDE PHOSPHODIESTERASE CBUA0032-RELATED"/>
    <property type="match status" value="1"/>
</dbReference>
<reference evidence="7" key="1">
    <citation type="journal article" date="2019" name="Int. J. Syst. Evol. Microbiol.">
        <title>The Global Catalogue of Microorganisms (GCM) 10K type strain sequencing project: providing services to taxonomists for standard genome sequencing and annotation.</title>
        <authorList>
            <consortium name="The Broad Institute Genomics Platform"/>
            <consortium name="The Broad Institute Genome Sequencing Center for Infectious Disease"/>
            <person name="Wu L."/>
            <person name="Ma J."/>
        </authorList>
    </citation>
    <scope>NUCLEOTIDE SEQUENCE [LARGE SCALE GENOMIC DNA]</scope>
    <source>
        <strain evidence="7">JCM 17106</strain>
    </source>
</reference>
<dbReference type="PANTHER" id="PTHR42988">
    <property type="entry name" value="PHOSPHOHYDROLASE"/>
    <property type="match status" value="1"/>
</dbReference>
<evidence type="ECO:0000313" key="7">
    <source>
        <dbReference type="Proteomes" id="UP001500459"/>
    </source>
</evidence>
<evidence type="ECO:0000256" key="3">
    <source>
        <dbReference type="ARBA" id="ARBA00023004"/>
    </source>
</evidence>
<dbReference type="EMBL" id="BAABCW010000026">
    <property type="protein sequence ID" value="GAA3521657.1"/>
    <property type="molecule type" value="Genomic_DNA"/>
</dbReference>
<dbReference type="InterPro" id="IPR050884">
    <property type="entry name" value="CNP_phosphodiesterase-III"/>
</dbReference>
<keyword evidence="1" id="KW-0479">Metal-binding</keyword>
<keyword evidence="3" id="KW-0408">Iron</keyword>
<dbReference type="RefSeq" id="WP_344930530.1">
    <property type="nucleotide sequence ID" value="NZ_BAABCW010000026.1"/>
</dbReference>
<keyword evidence="2" id="KW-0378">Hydrolase</keyword>
<evidence type="ECO:0000256" key="1">
    <source>
        <dbReference type="ARBA" id="ARBA00022723"/>
    </source>
</evidence>